<feature type="domain" description="Non-reducing end beta-L-arabinofuranosidase-like GH127 catalytic" evidence="1">
    <location>
        <begin position="12"/>
        <end position="422"/>
    </location>
</feature>
<feature type="domain" description="Non-reducing end beta-L-arabinofuranosidase-like GH127 middle" evidence="2">
    <location>
        <begin position="434"/>
        <end position="529"/>
    </location>
</feature>
<dbReference type="Gene3D" id="1.50.10.20">
    <property type="match status" value="1"/>
</dbReference>
<evidence type="ECO:0000259" key="2">
    <source>
        <dbReference type="Pfam" id="PF20736"/>
    </source>
</evidence>
<dbReference type="Pfam" id="PF20736">
    <property type="entry name" value="Glyco_hydro127M"/>
    <property type="match status" value="1"/>
</dbReference>
<feature type="domain" description="Non-reducing end beta-L-arabinofuranosidase-like GH127 C-terminal" evidence="3">
    <location>
        <begin position="531"/>
        <end position="642"/>
    </location>
</feature>
<dbReference type="SUPFAM" id="SSF48208">
    <property type="entry name" value="Six-hairpin glycosidases"/>
    <property type="match status" value="1"/>
</dbReference>
<gene>
    <name evidence="4" type="ORF">GCM10007096_32370</name>
</gene>
<dbReference type="InterPro" id="IPR049046">
    <property type="entry name" value="Beta-AFase-like_GH127_middle"/>
</dbReference>
<sequence length="645" mass="74637">MENVNKTKESFVKVTDSFWRSRMDVVRDQVIPYQWDALNDRIPDAAPSHAVENFRIAAGEAEGEFQGMVFQDSDLMKWLEAVAYSLENDPNPELESQADAVIDLFEKAQQEDGYLDTYFIVKEPEKRWTNLRDWHELYCAGHMIEAAVAYFKVTGKSKFLDIVCRFADYIDSVFGPEEQKLNGYPGHQEIELALVKLYRVTGNERYLNLSQYFIDERGKQPHYFDIEKEARGDNRKFWWKDDYGYLQAHLPVREQTKAVGHSVRAMYMYTAMADLAKEIQDESLWKACQTLWDNVTKQQMYITGGIGSQEFGESFSFDYDLPNDLCYTETCASIGLVFWARRMLEYKVHRDYADVMEKALYNGTMSGMDLDGKRFFYVNPLEVSPKTNAERKDREHAKPVRQKWYACACCPPNLARLIASIGHYIYSANDQEAFIHLYVGSQTELDLAGQKVLFSQQTNYPWDETVNIKVTPEHPAQFTVAVRIPGWCRKATLNINGEEIDLKACLKDGYAYIHRLWTSGDQIELYLHMPVERMRANPKVRANAGKVALQRGPVVYCLEGVDNGADLHNIVIPRETEFNVEFKQEFLNGLAVITCKGQRINATLWEDDLYSYREDQVEEISITAIPYYAWCNREPGEMMVWVSEK</sequence>
<comment type="caution">
    <text evidence="4">The sequence shown here is derived from an EMBL/GenBank/DDBJ whole genome shotgun (WGS) entry which is preliminary data.</text>
</comment>
<dbReference type="InterPro" id="IPR049174">
    <property type="entry name" value="Beta-AFase-like"/>
</dbReference>
<dbReference type="InterPro" id="IPR008928">
    <property type="entry name" value="6-hairpin_glycosidase_sf"/>
</dbReference>
<dbReference type="AlphaFoldDB" id="A0A8J2ZXY4"/>
<dbReference type="PANTHER" id="PTHR43465:SF2">
    <property type="entry name" value="DUF1680 DOMAIN PROTEIN (AFU_ORTHOLOGUE AFUA_1G08910)"/>
    <property type="match status" value="1"/>
</dbReference>
<keyword evidence="5" id="KW-1185">Reference proteome</keyword>
<organism evidence="4 5">
    <name type="scientific">Pullulanibacillus pueri</name>
    <dbReference type="NCBI Taxonomy" id="1437324"/>
    <lineage>
        <taxon>Bacteria</taxon>
        <taxon>Bacillati</taxon>
        <taxon>Bacillota</taxon>
        <taxon>Bacilli</taxon>
        <taxon>Bacillales</taxon>
        <taxon>Sporolactobacillaceae</taxon>
        <taxon>Pullulanibacillus</taxon>
    </lineage>
</organism>
<protein>
    <recommendedName>
        <fullName evidence="6">Glycoside hydrolase family 127 protein</fullName>
    </recommendedName>
</protein>
<accession>A0A8J2ZXY4</accession>
<evidence type="ECO:0000259" key="3">
    <source>
        <dbReference type="Pfam" id="PF20737"/>
    </source>
</evidence>
<evidence type="ECO:0008006" key="6">
    <source>
        <dbReference type="Google" id="ProtNLM"/>
    </source>
</evidence>
<dbReference type="Pfam" id="PF07944">
    <property type="entry name" value="Beta-AFase-like_GH127_cat"/>
    <property type="match status" value="1"/>
</dbReference>
<dbReference type="EMBL" id="BMFV01000029">
    <property type="protein sequence ID" value="GGH85904.1"/>
    <property type="molecule type" value="Genomic_DNA"/>
</dbReference>
<evidence type="ECO:0000313" key="5">
    <source>
        <dbReference type="Proteomes" id="UP000656813"/>
    </source>
</evidence>
<dbReference type="RefSeq" id="WP_188498428.1">
    <property type="nucleotide sequence ID" value="NZ_BMFV01000029.1"/>
</dbReference>
<name>A0A8J2ZXY4_9BACL</name>
<dbReference type="InterPro" id="IPR012878">
    <property type="entry name" value="Beta-AFase-like_GH127_cat"/>
</dbReference>
<evidence type="ECO:0000259" key="1">
    <source>
        <dbReference type="Pfam" id="PF07944"/>
    </source>
</evidence>
<dbReference type="Proteomes" id="UP000656813">
    <property type="component" value="Unassembled WGS sequence"/>
</dbReference>
<dbReference type="Pfam" id="PF20737">
    <property type="entry name" value="Glyco_hydro127C"/>
    <property type="match status" value="1"/>
</dbReference>
<dbReference type="InterPro" id="IPR049049">
    <property type="entry name" value="Beta-AFase-like_GH127_C"/>
</dbReference>
<evidence type="ECO:0000313" key="4">
    <source>
        <dbReference type="EMBL" id="GGH85904.1"/>
    </source>
</evidence>
<dbReference type="GO" id="GO:0005975">
    <property type="term" value="P:carbohydrate metabolic process"/>
    <property type="evidence" value="ECO:0007669"/>
    <property type="project" value="InterPro"/>
</dbReference>
<reference evidence="4" key="1">
    <citation type="journal article" date="2014" name="Int. J. Syst. Evol. Microbiol.">
        <title>Complete genome sequence of Corynebacterium casei LMG S-19264T (=DSM 44701T), isolated from a smear-ripened cheese.</title>
        <authorList>
            <consortium name="US DOE Joint Genome Institute (JGI-PGF)"/>
            <person name="Walter F."/>
            <person name="Albersmeier A."/>
            <person name="Kalinowski J."/>
            <person name="Ruckert C."/>
        </authorList>
    </citation>
    <scope>NUCLEOTIDE SEQUENCE</scope>
    <source>
        <strain evidence="4">CGMCC 1.12777</strain>
    </source>
</reference>
<dbReference type="PANTHER" id="PTHR43465">
    <property type="entry name" value="DUF1680 DOMAIN PROTEIN (AFU_ORTHOLOGUE AFUA_1G08910)"/>
    <property type="match status" value="1"/>
</dbReference>
<proteinExistence type="predicted"/>
<reference evidence="4" key="2">
    <citation type="submission" date="2020-09" db="EMBL/GenBank/DDBJ databases">
        <authorList>
            <person name="Sun Q."/>
            <person name="Zhou Y."/>
        </authorList>
    </citation>
    <scope>NUCLEOTIDE SEQUENCE</scope>
    <source>
        <strain evidence="4">CGMCC 1.12777</strain>
    </source>
</reference>